<reference evidence="2 3" key="1">
    <citation type="journal article" date="2014" name="Genome Biol. Evol.">
        <title>Acetic acid bacteria genomes reveal functional traits for adaptation to life in insect guts.</title>
        <authorList>
            <person name="Chouaia B."/>
            <person name="Gaiarsa S."/>
            <person name="Crotti E."/>
            <person name="Comandatore F."/>
            <person name="Degli Esposti M."/>
            <person name="Ricci I."/>
            <person name="Alma A."/>
            <person name="Favia G."/>
            <person name="Bandi C."/>
            <person name="Daffonchio D."/>
        </authorList>
    </citation>
    <scope>NUCLEOTIDE SEQUENCE [LARGE SCALE GENOMIC DNA]</scope>
    <source>
        <strain evidence="3">AM169</strain>
    </source>
</reference>
<name>A0A7U7G635_9PROT</name>
<dbReference type="EMBL" id="CBLY010000006">
    <property type="protein sequence ID" value="CDG33779.1"/>
    <property type="molecule type" value="Genomic_DNA"/>
</dbReference>
<reference evidence="2 3" key="2">
    <citation type="journal article" date="2014" name="PLoS ONE">
        <title>Evolution of mitochondria reconstructed from the energy metabolism of living bacteria.</title>
        <authorList>
            <person name="Degli Esposti M."/>
            <person name="Chouaia B."/>
            <person name="Comandatore F."/>
            <person name="Crotti E."/>
            <person name="Sassera D."/>
            <person name="Lievens P.M."/>
            <person name="Daffonchio D."/>
            <person name="Bandi C."/>
        </authorList>
    </citation>
    <scope>NUCLEOTIDE SEQUENCE [LARGE SCALE GENOMIC DNA]</scope>
    <source>
        <strain evidence="3">AM169</strain>
    </source>
</reference>
<evidence type="ECO:0000256" key="1">
    <source>
        <dbReference type="SAM" id="MobiDB-lite"/>
    </source>
</evidence>
<dbReference type="Proteomes" id="UP000027590">
    <property type="component" value="Unassembled WGS sequence"/>
</dbReference>
<sequence>MGSDEEETKTHNSSSPCSSTLEQTVSGGCLSSGIRLFRTYGRAERSPYPY</sequence>
<gene>
    <name evidence="2" type="ORF">SACS_1041</name>
</gene>
<evidence type="ECO:0000313" key="3">
    <source>
        <dbReference type="Proteomes" id="UP000027590"/>
    </source>
</evidence>
<comment type="caution">
    <text evidence="2">The sequence shown here is derived from an EMBL/GenBank/DDBJ whole genome shotgun (WGS) entry which is preliminary data.</text>
</comment>
<protein>
    <submittedName>
        <fullName evidence="2">Uncharacterized protein</fullName>
    </submittedName>
</protein>
<feature type="region of interest" description="Disordered" evidence="1">
    <location>
        <begin position="1"/>
        <end position="26"/>
    </location>
</feature>
<organism evidence="2 3">
    <name type="scientific">Parasaccharibacter apium</name>
    <dbReference type="NCBI Taxonomy" id="1510841"/>
    <lineage>
        <taxon>Bacteria</taxon>
        <taxon>Pseudomonadati</taxon>
        <taxon>Pseudomonadota</taxon>
        <taxon>Alphaproteobacteria</taxon>
        <taxon>Acetobacterales</taxon>
        <taxon>Acetobacteraceae</taxon>
        <taxon>Parasaccharibacter</taxon>
    </lineage>
</organism>
<evidence type="ECO:0000313" key="2">
    <source>
        <dbReference type="EMBL" id="CDG33779.1"/>
    </source>
</evidence>
<proteinExistence type="predicted"/>
<feature type="compositionally biased region" description="Polar residues" evidence="1">
    <location>
        <begin position="11"/>
        <end position="26"/>
    </location>
</feature>
<dbReference type="AlphaFoldDB" id="A0A7U7G635"/>
<accession>A0A7U7G635</accession>